<comment type="caution">
    <text evidence="1">The sequence shown here is derived from an EMBL/GenBank/DDBJ whole genome shotgun (WGS) entry which is preliminary data.</text>
</comment>
<evidence type="ECO:0000313" key="1">
    <source>
        <dbReference type="EMBL" id="GEO11356.1"/>
    </source>
</evidence>
<keyword evidence="2" id="KW-1185">Reference proteome</keyword>
<evidence type="ECO:0000313" key="2">
    <source>
        <dbReference type="Proteomes" id="UP000321513"/>
    </source>
</evidence>
<dbReference type="EMBL" id="BJYT01000019">
    <property type="protein sequence ID" value="GEO11356.1"/>
    <property type="molecule type" value="Genomic_DNA"/>
</dbReference>
<accession>A0A512BHA2</accession>
<protein>
    <recommendedName>
        <fullName evidence="3">DUF4197 domain-containing protein</fullName>
    </recommendedName>
</protein>
<dbReference type="AlphaFoldDB" id="A0A512BHA2"/>
<gene>
    <name evidence="1" type="ORF">SAE01_38520</name>
</gene>
<dbReference type="InterPro" id="IPR025245">
    <property type="entry name" value="DUF4197"/>
</dbReference>
<name>A0A512BHA2_9BACT</name>
<dbReference type="Proteomes" id="UP000321513">
    <property type="component" value="Unassembled WGS sequence"/>
</dbReference>
<sequence>MPLSYSCGTLSSLGYKLNEADAASAIRQMLDLGTRENLSSAFSKETILSTLFPESVSKTLNTINTLGLTSEVDRFTTTLSTAAQKSATAAAPIFVNSINNLTFTDAIRIIKNGGTSATDYLRSSAGSNLRQSIKPVMQAALDEYKINEQWNDIIKPVRALAGNKLNLDLATLMAGAVSEAMFRKIAEKEVQVRSDASARSTTLLQNVFSKNWNQQ</sequence>
<dbReference type="Pfam" id="PF13852">
    <property type="entry name" value="DUF4197"/>
    <property type="match status" value="1"/>
</dbReference>
<evidence type="ECO:0008006" key="3">
    <source>
        <dbReference type="Google" id="ProtNLM"/>
    </source>
</evidence>
<reference evidence="1 2" key="1">
    <citation type="submission" date="2019-07" db="EMBL/GenBank/DDBJ databases">
        <title>Whole genome shotgun sequence of Segetibacter aerophilus NBRC 106135.</title>
        <authorList>
            <person name="Hosoyama A."/>
            <person name="Uohara A."/>
            <person name="Ohji S."/>
            <person name="Ichikawa N."/>
        </authorList>
    </citation>
    <scope>NUCLEOTIDE SEQUENCE [LARGE SCALE GENOMIC DNA]</scope>
    <source>
        <strain evidence="1 2">NBRC 106135</strain>
    </source>
</reference>
<proteinExistence type="predicted"/>
<organism evidence="1 2">
    <name type="scientific">Segetibacter aerophilus</name>
    <dbReference type="NCBI Taxonomy" id="670293"/>
    <lineage>
        <taxon>Bacteria</taxon>
        <taxon>Pseudomonadati</taxon>
        <taxon>Bacteroidota</taxon>
        <taxon>Chitinophagia</taxon>
        <taxon>Chitinophagales</taxon>
        <taxon>Chitinophagaceae</taxon>
        <taxon>Segetibacter</taxon>
    </lineage>
</organism>